<protein>
    <submittedName>
        <fullName evidence="1">Uncharacterized protein</fullName>
    </submittedName>
</protein>
<dbReference type="AlphaFoldDB" id="A0A2S5R7H4"/>
<name>A0A2S5R7H4_9PROT</name>
<gene>
    <name evidence="1" type="ORF">HCUR_01264</name>
</gene>
<dbReference type="EMBL" id="PHHC01000117">
    <property type="protein sequence ID" value="PPE03291.1"/>
    <property type="molecule type" value="Genomic_DNA"/>
</dbReference>
<dbReference type="RefSeq" id="WP_104207198.1">
    <property type="nucleotide sequence ID" value="NZ_PHHC01000117.1"/>
</dbReference>
<organism evidence="1 2">
    <name type="scientific">Holospora curviuscula</name>
    <dbReference type="NCBI Taxonomy" id="1082868"/>
    <lineage>
        <taxon>Bacteria</taxon>
        <taxon>Pseudomonadati</taxon>
        <taxon>Pseudomonadota</taxon>
        <taxon>Alphaproteobacteria</taxon>
        <taxon>Holosporales</taxon>
        <taxon>Holosporaceae</taxon>
        <taxon>Holospora</taxon>
    </lineage>
</organism>
<dbReference type="Proteomes" id="UP000239425">
    <property type="component" value="Unassembled WGS sequence"/>
</dbReference>
<comment type="caution">
    <text evidence="1">The sequence shown here is derived from an EMBL/GenBank/DDBJ whole genome shotgun (WGS) entry which is preliminary data.</text>
</comment>
<reference evidence="1 2" key="1">
    <citation type="submission" date="2017-11" db="EMBL/GenBank/DDBJ databases">
        <title>Comparative genomic analysis of Holospora spp., intranuclear symbionts of paramecia.</title>
        <authorList>
            <person name="Garushyants S.K."/>
            <person name="Beliavskaya A."/>
            <person name="Malko D.B."/>
            <person name="Logacheva M.D."/>
            <person name="Rautian M.S."/>
            <person name="Gelfand M.S."/>
        </authorList>
    </citation>
    <scope>NUCLEOTIDE SEQUENCE [LARGE SCALE GENOMIC DNA]</scope>
    <source>
        <strain evidence="2">02AZ16</strain>
    </source>
</reference>
<evidence type="ECO:0000313" key="2">
    <source>
        <dbReference type="Proteomes" id="UP000239425"/>
    </source>
</evidence>
<sequence>MGTVKVRDFFFLIINDFLIELNKDEKKIVQFLSLSQHDDVIQKLFDQFFEDTQKKMIRTLSNVKDGKVETFF</sequence>
<accession>A0A2S5R7H4</accession>
<keyword evidence="2" id="KW-1185">Reference proteome</keyword>
<evidence type="ECO:0000313" key="1">
    <source>
        <dbReference type="EMBL" id="PPE03291.1"/>
    </source>
</evidence>
<proteinExistence type="predicted"/>